<dbReference type="PROSITE" id="PS51462">
    <property type="entry name" value="NUDIX"/>
    <property type="match status" value="1"/>
</dbReference>
<proteinExistence type="predicted"/>
<dbReference type="GO" id="GO:0046872">
    <property type="term" value="F:metal ion binding"/>
    <property type="evidence" value="ECO:0007669"/>
    <property type="project" value="UniProtKB-KW"/>
</dbReference>
<accession>A0A8J8NJ10</accession>
<organism evidence="6 7">
    <name type="scientific">Halteria grandinella</name>
    <dbReference type="NCBI Taxonomy" id="5974"/>
    <lineage>
        <taxon>Eukaryota</taxon>
        <taxon>Sar</taxon>
        <taxon>Alveolata</taxon>
        <taxon>Ciliophora</taxon>
        <taxon>Intramacronucleata</taxon>
        <taxon>Spirotrichea</taxon>
        <taxon>Stichotrichia</taxon>
        <taxon>Sporadotrichida</taxon>
        <taxon>Halteriidae</taxon>
        <taxon>Halteria</taxon>
    </lineage>
</organism>
<evidence type="ECO:0000256" key="2">
    <source>
        <dbReference type="ARBA" id="ARBA00022723"/>
    </source>
</evidence>
<feature type="domain" description="Nudix hydrolase" evidence="5">
    <location>
        <begin position="36"/>
        <end position="172"/>
    </location>
</feature>
<dbReference type="Gene3D" id="3.90.79.10">
    <property type="entry name" value="Nucleoside Triphosphate Pyrophosphohydrolase"/>
    <property type="match status" value="1"/>
</dbReference>
<dbReference type="PANTHER" id="PTHR10885:SF0">
    <property type="entry name" value="ISOPENTENYL-DIPHOSPHATE DELTA-ISOMERASE"/>
    <property type="match status" value="1"/>
</dbReference>
<dbReference type="AlphaFoldDB" id="A0A8J8NJ10"/>
<keyword evidence="7" id="KW-1185">Reference proteome</keyword>
<dbReference type="OrthoDB" id="510307at2759"/>
<protein>
    <recommendedName>
        <fullName evidence="5">Nudix hydrolase domain-containing protein</fullName>
    </recommendedName>
</protein>
<keyword evidence="2" id="KW-0479">Metal-binding</keyword>
<evidence type="ECO:0000313" key="6">
    <source>
        <dbReference type="EMBL" id="TNV75416.1"/>
    </source>
</evidence>
<keyword evidence="4" id="KW-0460">Magnesium</keyword>
<dbReference type="EMBL" id="RRYP01015643">
    <property type="protein sequence ID" value="TNV75416.1"/>
    <property type="molecule type" value="Genomic_DNA"/>
</dbReference>
<dbReference type="CDD" id="cd04697">
    <property type="entry name" value="NUDIX_Hydrolase"/>
    <property type="match status" value="1"/>
</dbReference>
<evidence type="ECO:0000256" key="4">
    <source>
        <dbReference type="ARBA" id="ARBA00022842"/>
    </source>
</evidence>
<name>A0A8J8NJ10_HALGN</name>
<sequence length="184" mass="21111">MEQAPSLSSEEVVLVVDAENNPIGKEKRKKVRAENLWHRASYMFVHTPDRKILVQKRSLKKDYCPGYYDLANGGVVGGDETDEENAQRELEEEIGITGVPMTVLFHTKYEDDNNRVWGNIFKVLYEGDYTQLKLQESEVDAIEAWTIEEAQEKMRLAKIEGSGVRITPDSMMAFEEFLKRGYLS</sequence>
<dbReference type="PANTHER" id="PTHR10885">
    <property type="entry name" value="ISOPENTENYL-DIPHOSPHATE DELTA-ISOMERASE"/>
    <property type="match status" value="1"/>
</dbReference>
<comment type="caution">
    <text evidence="6">The sequence shown here is derived from an EMBL/GenBank/DDBJ whole genome shotgun (WGS) entry which is preliminary data.</text>
</comment>
<dbReference type="InterPro" id="IPR024195">
    <property type="entry name" value="NUDIX_hydrolase_YfcD_pred"/>
</dbReference>
<evidence type="ECO:0000313" key="7">
    <source>
        <dbReference type="Proteomes" id="UP000785679"/>
    </source>
</evidence>
<dbReference type="Proteomes" id="UP000785679">
    <property type="component" value="Unassembled WGS sequence"/>
</dbReference>
<dbReference type="SUPFAM" id="SSF55811">
    <property type="entry name" value="Nudix"/>
    <property type="match status" value="1"/>
</dbReference>
<evidence type="ECO:0000256" key="1">
    <source>
        <dbReference type="ARBA" id="ARBA00001946"/>
    </source>
</evidence>
<evidence type="ECO:0000256" key="3">
    <source>
        <dbReference type="ARBA" id="ARBA00022801"/>
    </source>
</evidence>
<keyword evidence="3" id="KW-0378">Hydrolase</keyword>
<dbReference type="PIRSF" id="PIRSF017340">
    <property type="entry name" value="Nudix_hydro"/>
    <property type="match status" value="1"/>
</dbReference>
<reference evidence="6" key="1">
    <citation type="submission" date="2019-06" db="EMBL/GenBank/DDBJ databases">
        <authorList>
            <person name="Zheng W."/>
        </authorList>
    </citation>
    <scope>NUCLEOTIDE SEQUENCE</scope>
    <source>
        <strain evidence="6">QDHG01</strain>
    </source>
</reference>
<dbReference type="GO" id="GO:0016817">
    <property type="term" value="F:hydrolase activity, acting on acid anhydrides"/>
    <property type="evidence" value="ECO:0007669"/>
    <property type="project" value="InterPro"/>
</dbReference>
<evidence type="ECO:0000259" key="5">
    <source>
        <dbReference type="PROSITE" id="PS51462"/>
    </source>
</evidence>
<gene>
    <name evidence="6" type="ORF">FGO68_gene6402</name>
</gene>
<dbReference type="InterPro" id="IPR000086">
    <property type="entry name" value="NUDIX_hydrolase_dom"/>
</dbReference>
<dbReference type="Pfam" id="PF00293">
    <property type="entry name" value="NUDIX"/>
    <property type="match status" value="1"/>
</dbReference>
<comment type="cofactor">
    <cofactor evidence="1">
        <name>Mg(2+)</name>
        <dbReference type="ChEBI" id="CHEBI:18420"/>
    </cofactor>
</comment>
<dbReference type="InterPro" id="IPR015797">
    <property type="entry name" value="NUDIX_hydrolase-like_dom_sf"/>
</dbReference>